<keyword evidence="4" id="KW-1185">Reference proteome</keyword>
<dbReference type="EMBL" id="CP009384">
    <property type="protein sequence ID" value="AIN96821.1"/>
    <property type="molecule type" value="Genomic_DNA"/>
</dbReference>
<feature type="region of interest" description="Disordered" evidence="1">
    <location>
        <begin position="302"/>
        <end position="336"/>
    </location>
</feature>
<dbReference type="OrthoDB" id="60092at2759"/>
<feature type="compositionally biased region" description="Low complexity" evidence="1">
    <location>
        <begin position="240"/>
        <end position="272"/>
    </location>
</feature>
<dbReference type="GO" id="GO:0030896">
    <property type="term" value="C:checkpoint clamp complex"/>
    <property type="evidence" value="ECO:0007669"/>
    <property type="project" value="InterPro"/>
</dbReference>
<feature type="signal peptide" evidence="2">
    <location>
        <begin position="1"/>
        <end position="28"/>
    </location>
</feature>
<dbReference type="Proteomes" id="UP000063063">
    <property type="component" value="Chromosome 15"/>
</dbReference>
<dbReference type="PANTHER" id="PTHR15237:SF0">
    <property type="entry name" value="CELL CYCLE CHECKPOINT CONTROL PROTEIN"/>
    <property type="match status" value="1"/>
</dbReference>
<evidence type="ECO:0000313" key="3">
    <source>
        <dbReference type="EMBL" id="AIN96821.1"/>
    </source>
</evidence>
<evidence type="ECO:0000313" key="4">
    <source>
        <dbReference type="Proteomes" id="UP000063063"/>
    </source>
</evidence>
<dbReference type="GeneID" id="22573519"/>
<evidence type="ECO:0000256" key="1">
    <source>
        <dbReference type="SAM" id="MobiDB-lite"/>
    </source>
</evidence>
<feature type="chain" id="PRO_5001839210" description="DNA repair protein Rad9" evidence="2">
    <location>
        <begin position="29"/>
        <end position="688"/>
    </location>
</feature>
<protein>
    <recommendedName>
        <fullName evidence="5">DNA repair protein Rad9</fullName>
    </recommendedName>
</protein>
<dbReference type="KEGG" id="lpan:LPMP_150990"/>
<sequence>MSLQFTVSGPNIRVLLSVLTCVSRLGEAVYVVGLSDGIEISAVSPGRNGYMAVRVHARCFDRFLLEPPSHRSTVDHGSGLVATDAAAGGNADVSSVDTPNPSLCLLTKTLVATVLRQHNNVQSLDFQYRTAASSGSAAAAMAESDADKDSSDADHDLWKGRADADVVRWHCTYARNLTKTFLLRLAEGEPTSVYADLSRYRFEVCGDARTYGSLLASLPSSANQCALTLPESGGLELRSVRQAGSSSSSSAAAASSRESGSAAAPSGSTRAADGSSTVVTAFESTFTLFRFFEPTASPPVASTGAAATELEVGPSEVSPTPFSITPQQQQQQRPQRNFAVSVPDHPPWATATVNFVSLPSKTFDVKPFKNAAWLAEQLGVQLHLLTGEEGVPLIIASITPEEVRQWRESLSCTGSAAGRPLLVTSNSPPTSAPTFISFILYVAALDSTPSAGRASGSGGAPVGVADTSIVTAISSAASSPRTSMHHRTSKGGGAAQAAVAATPAPGYGEEENGEHDGMLVSSGTLSHVEASLASTNTAARGGGMVGRLSRESNSTVNSAYVTPRPTASPSELVMVMTGGDTPSTRSADTGGGDAAHKALGLPRGVTASSLPGCSTVTMPGATAHSAAQPISSSHTTTFTALNTMYPLDFDAFVRTYTSMNEADGDAEEEDAQDAELREFLASCVASMS</sequence>
<dbReference type="GO" id="GO:0031573">
    <property type="term" value="P:mitotic intra-S DNA damage checkpoint signaling"/>
    <property type="evidence" value="ECO:0007669"/>
    <property type="project" value="TreeGrafter"/>
</dbReference>
<evidence type="ECO:0008006" key="5">
    <source>
        <dbReference type="Google" id="ProtNLM"/>
    </source>
</evidence>
<accession>A0A088S5M5</accession>
<dbReference type="eggNOG" id="ENOG502S626">
    <property type="taxonomic scope" value="Eukaryota"/>
</dbReference>
<feature type="region of interest" description="Disordered" evidence="1">
    <location>
        <begin position="535"/>
        <end position="566"/>
    </location>
</feature>
<reference evidence="3 4" key="1">
    <citation type="journal article" date="2015" name="Sci. Rep.">
        <title>The genome of Leishmania panamensis: insights into genomics of the L. (Viannia) subgenus.</title>
        <authorList>
            <person name="Llanes A."/>
            <person name="Restrepo C.M."/>
            <person name="Vecchio G.D."/>
            <person name="Anguizola F.J."/>
            <person name="Lleonart R."/>
        </authorList>
    </citation>
    <scope>NUCLEOTIDE SEQUENCE [LARGE SCALE GENOMIC DNA]</scope>
    <source>
        <strain evidence="3 4">MHOM/PA/94/PSC-1</strain>
    </source>
</reference>
<dbReference type="VEuPathDB" id="TriTrypDB:LPMP_150990"/>
<name>A0A088S5M5_LEIPA</name>
<dbReference type="Gene3D" id="3.70.10.10">
    <property type="match status" value="1"/>
</dbReference>
<dbReference type="GO" id="GO:0006281">
    <property type="term" value="P:DNA repair"/>
    <property type="evidence" value="ECO:0007669"/>
    <property type="project" value="TreeGrafter"/>
</dbReference>
<dbReference type="RefSeq" id="XP_010697474.1">
    <property type="nucleotide sequence ID" value="XM_010699172.1"/>
</dbReference>
<evidence type="ECO:0000256" key="2">
    <source>
        <dbReference type="SAM" id="SignalP"/>
    </source>
</evidence>
<feature type="compositionally biased region" description="Polar residues" evidence="1">
    <location>
        <begin position="551"/>
        <end position="566"/>
    </location>
</feature>
<dbReference type="PANTHER" id="PTHR15237">
    <property type="entry name" value="DNA REPAIR PROTEIN RAD9"/>
    <property type="match status" value="1"/>
</dbReference>
<feature type="region of interest" description="Disordered" evidence="1">
    <location>
        <begin position="239"/>
        <end position="274"/>
    </location>
</feature>
<feature type="compositionally biased region" description="Low complexity" evidence="1">
    <location>
        <begin position="495"/>
        <end position="507"/>
    </location>
</feature>
<dbReference type="AlphaFoldDB" id="A0A088S5M5"/>
<dbReference type="VEuPathDB" id="TriTrypDB:LPAL13_150015100"/>
<dbReference type="GO" id="GO:0071479">
    <property type="term" value="P:cellular response to ionizing radiation"/>
    <property type="evidence" value="ECO:0007669"/>
    <property type="project" value="TreeGrafter"/>
</dbReference>
<keyword evidence="2" id="KW-0732">Signal</keyword>
<dbReference type="GO" id="GO:0000076">
    <property type="term" value="P:DNA replication checkpoint signaling"/>
    <property type="evidence" value="ECO:0007669"/>
    <property type="project" value="TreeGrafter"/>
</dbReference>
<gene>
    <name evidence="3" type="ORF">LPMP_150990</name>
</gene>
<proteinExistence type="predicted"/>
<feature type="region of interest" description="Disordered" evidence="1">
    <location>
        <begin position="475"/>
        <end position="519"/>
    </location>
</feature>
<dbReference type="InterPro" id="IPR007268">
    <property type="entry name" value="Rad9/Ddc1"/>
</dbReference>
<feature type="compositionally biased region" description="Low complexity" evidence="1">
    <location>
        <begin position="326"/>
        <end position="336"/>
    </location>
</feature>
<organism evidence="3 4">
    <name type="scientific">Leishmania panamensis</name>
    <dbReference type="NCBI Taxonomy" id="5679"/>
    <lineage>
        <taxon>Eukaryota</taxon>
        <taxon>Discoba</taxon>
        <taxon>Euglenozoa</taxon>
        <taxon>Kinetoplastea</taxon>
        <taxon>Metakinetoplastina</taxon>
        <taxon>Trypanosomatida</taxon>
        <taxon>Trypanosomatidae</taxon>
        <taxon>Leishmaniinae</taxon>
        <taxon>Leishmania</taxon>
        <taxon>Leishmania guyanensis species complex</taxon>
    </lineage>
</organism>